<dbReference type="PANTHER" id="PTHR13204:SF1">
    <property type="entry name" value="ESTER HYDROLASE C11ORF54"/>
    <property type="match status" value="1"/>
</dbReference>
<dbReference type="InterPro" id="IPR015021">
    <property type="entry name" value="C11orf54_DUF1907"/>
</dbReference>
<keyword evidence="9" id="KW-1185">Reference proteome</keyword>
<dbReference type="SUPFAM" id="SSF117856">
    <property type="entry name" value="AF0104/ALDC/Ptd012-like"/>
    <property type="match status" value="1"/>
</dbReference>
<feature type="domain" description="DUF1907" evidence="7">
    <location>
        <begin position="21"/>
        <end position="306"/>
    </location>
</feature>
<evidence type="ECO:0000313" key="8">
    <source>
        <dbReference type="EMBL" id="KAJ6223877.1"/>
    </source>
</evidence>
<gene>
    <name evidence="8" type="ORF">RDWZM_002422</name>
</gene>
<keyword evidence="6" id="KW-0539">Nucleus</keyword>
<evidence type="ECO:0000313" key="9">
    <source>
        <dbReference type="Proteomes" id="UP001142055"/>
    </source>
</evidence>
<dbReference type="CDD" id="cd17298">
    <property type="entry name" value="DUF1907"/>
    <property type="match status" value="1"/>
</dbReference>
<evidence type="ECO:0000256" key="6">
    <source>
        <dbReference type="ARBA" id="ARBA00023242"/>
    </source>
</evidence>
<dbReference type="OMA" id="YHIMPDF"/>
<dbReference type="GO" id="GO:0005634">
    <property type="term" value="C:nucleus"/>
    <property type="evidence" value="ECO:0007669"/>
    <property type="project" value="UniProtKB-SubCell"/>
</dbReference>
<keyword evidence="3" id="KW-0479">Metal-binding</keyword>
<evidence type="ECO:0000256" key="2">
    <source>
        <dbReference type="ARBA" id="ARBA00011245"/>
    </source>
</evidence>
<evidence type="ECO:0000256" key="5">
    <source>
        <dbReference type="ARBA" id="ARBA00022833"/>
    </source>
</evidence>
<keyword evidence="4" id="KW-0378">Hydrolase</keyword>
<dbReference type="Pfam" id="PF08925">
    <property type="entry name" value="DUF1907"/>
    <property type="match status" value="1"/>
</dbReference>
<accession>A0A9Q0MGB8</accession>
<comment type="caution">
    <text evidence="8">The sequence shown here is derived from an EMBL/GenBank/DDBJ whole genome shotgun (WGS) entry which is preliminary data.</text>
</comment>
<comment type="subunit">
    <text evidence="2">Monomer.</text>
</comment>
<dbReference type="EMBL" id="JAPWDV010000001">
    <property type="protein sequence ID" value="KAJ6223877.1"/>
    <property type="molecule type" value="Genomic_DNA"/>
</dbReference>
<evidence type="ECO:0000256" key="1">
    <source>
        <dbReference type="ARBA" id="ARBA00004123"/>
    </source>
</evidence>
<dbReference type="Proteomes" id="UP001142055">
    <property type="component" value="Chromosome 1"/>
</dbReference>
<proteinExistence type="predicted"/>
<dbReference type="GO" id="GO:0008270">
    <property type="term" value="F:zinc ion binding"/>
    <property type="evidence" value="ECO:0007669"/>
    <property type="project" value="TreeGrafter"/>
</dbReference>
<reference evidence="8" key="1">
    <citation type="submission" date="2022-12" db="EMBL/GenBank/DDBJ databases">
        <title>Genome assemblies of Blomia tropicalis.</title>
        <authorList>
            <person name="Cui Y."/>
        </authorList>
    </citation>
    <scope>NUCLEOTIDE SEQUENCE</scope>
    <source>
        <tissue evidence="8">Adult mites</tissue>
    </source>
</reference>
<organism evidence="8 9">
    <name type="scientific">Blomia tropicalis</name>
    <name type="common">Mite</name>
    <dbReference type="NCBI Taxonomy" id="40697"/>
    <lineage>
        <taxon>Eukaryota</taxon>
        <taxon>Metazoa</taxon>
        <taxon>Ecdysozoa</taxon>
        <taxon>Arthropoda</taxon>
        <taxon>Chelicerata</taxon>
        <taxon>Arachnida</taxon>
        <taxon>Acari</taxon>
        <taxon>Acariformes</taxon>
        <taxon>Sarcoptiformes</taxon>
        <taxon>Astigmata</taxon>
        <taxon>Glycyphagoidea</taxon>
        <taxon>Echimyopodidae</taxon>
        <taxon>Blomia</taxon>
    </lineage>
</organism>
<dbReference type="AlphaFoldDB" id="A0A9Q0MGB8"/>
<name>A0A9Q0MGB8_BLOTA</name>
<protein>
    <recommendedName>
        <fullName evidence="7">DUF1907 domain-containing protein</fullName>
    </recommendedName>
</protein>
<comment type="subcellular location">
    <subcellularLocation>
        <location evidence="1">Nucleus</location>
    </subcellularLocation>
</comment>
<sequence length="318" mass="35499">MSLTTKKVIVPKHNIEQVAQILNNGLKKEFEFVDVNVVDCPDLTQSPFNLAASGLGGKTTIVDVGGPPYLIPLVQRDKIYSFELVAGLGTQWSTEHAFIIGAGAGPFHLVGQNCELMPNVLLKMNDSMQYEVIKNNTHYSKVNDKDEYKLNKSTSTQFSLLGNMFISEGKSGKVLKIEARKRIGEDNFVTAIRKVLKGHYGDEPVSLGGVFIIETGKAKLHIMPDFSSKPLQSDDDVNNWLRFFEMDAPLVCLSVFHSHDPDMDLRIEHTHCFSDHNQGGHYHYDTTPKDVTYLAYFNLAESIVRIDAPTESHSIGRD</sequence>
<dbReference type="PANTHER" id="PTHR13204">
    <property type="entry name" value="PTD012 PROTEIN"/>
    <property type="match status" value="1"/>
</dbReference>
<keyword evidence="5" id="KW-0862">Zinc</keyword>
<evidence type="ECO:0000256" key="4">
    <source>
        <dbReference type="ARBA" id="ARBA00022801"/>
    </source>
</evidence>
<evidence type="ECO:0000259" key="7">
    <source>
        <dbReference type="SMART" id="SM01168"/>
    </source>
</evidence>
<evidence type="ECO:0000256" key="3">
    <source>
        <dbReference type="ARBA" id="ARBA00022723"/>
    </source>
</evidence>
<dbReference type="GO" id="GO:0016788">
    <property type="term" value="F:hydrolase activity, acting on ester bonds"/>
    <property type="evidence" value="ECO:0007669"/>
    <property type="project" value="TreeGrafter"/>
</dbReference>
<dbReference type="SMART" id="SM01168">
    <property type="entry name" value="DUF1907"/>
    <property type="match status" value="1"/>
</dbReference>